<reference evidence="1" key="1">
    <citation type="submission" date="2018-02" db="EMBL/GenBank/DDBJ databases">
        <title>Rhizophora mucronata_Transcriptome.</title>
        <authorList>
            <person name="Meera S.P."/>
            <person name="Sreeshan A."/>
            <person name="Augustine A."/>
        </authorList>
    </citation>
    <scope>NUCLEOTIDE SEQUENCE</scope>
    <source>
        <tissue evidence="1">Leaf</tissue>
    </source>
</reference>
<organism evidence="1">
    <name type="scientific">Rhizophora mucronata</name>
    <name type="common">Asiatic mangrove</name>
    <dbReference type="NCBI Taxonomy" id="61149"/>
    <lineage>
        <taxon>Eukaryota</taxon>
        <taxon>Viridiplantae</taxon>
        <taxon>Streptophyta</taxon>
        <taxon>Embryophyta</taxon>
        <taxon>Tracheophyta</taxon>
        <taxon>Spermatophyta</taxon>
        <taxon>Magnoliopsida</taxon>
        <taxon>eudicotyledons</taxon>
        <taxon>Gunneridae</taxon>
        <taxon>Pentapetalae</taxon>
        <taxon>rosids</taxon>
        <taxon>fabids</taxon>
        <taxon>Malpighiales</taxon>
        <taxon>Rhizophoraceae</taxon>
        <taxon>Rhizophora</taxon>
    </lineage>
</organism>
<accession>A0A2P2KP35</accession>
<dbReference type="EMBL" id="GGEC01026979">
    <property type="protein sequence ID" value="MBX07463.1"/>
    <property type="molecule type" value="Transcribed_RNA"/>
</dbReference>
<name>A0A2P2KP35_RHIMU</name>
<evidence type="ECO:0000313" key="1">
    <source>
        <dbReference type="EMBL" id="MBX07463.1"/>
    </source>
</evidence>
<sequence>MDSIEWETLKAAAGAFIRGREMRRVGSSV</sequence>
<proteinExistence type="predicted"/>
<protein>
    <submittedName>
        <fullName evidence="1">Uncharacterized protein</fullName>
    </submittedName>
</protein>
<dbReference type="AlphaFoldDB" id="A0A2P2KP35"/>